<accession>A0A158M844</accession>
<name>A0A158M844_9BORD</name>
<reference evidence="1 2" key="1">
    <citation type="submission" date="2014-03" db="EMBL/GenBank/DDBJ databases">
        <title>Genome sequence of Bordetella holmseii.</title>
        <authorList>
            <person name="Harvill E."/>
            <person name="Goodfield L.L."/>
            <person name="Ivanov Y."/>
            <person name="Meyer J.A."/>
            <person name="Newth C."/>
            <person name="Cassiday P."/>
            <person name="Tondella M.L."/>
            <person name="Liao P."/>
            <person name="Zimmerman J."/>
            <person name="Meert K."/>
            <person name="Wessel D."/>
            <person name="Berger J."/>
            <person name="Dean J.M."/>
            <person name="Holubkov R."/>
            <person name="Burr J."/>
            <person name="Liu T."/>
            <person name="Brinkac L.M."/>
            <person name="Sanka R."/>
            <person name="Kim M."/>
            <person name="Losada L."/>
        </authorList>
    </citation>
    <scope>NUCLEOTIDE SEQUENCE [LARGE SCALE GENOMIC DNA]</scope>
    <source>
        <strain evidence="1 2">CDC-H585-BH</strain>
    </source>
</reference>
<proteinExistence type="predicted"/>
<gene>
    <name evidence="1" type="ORF">L497_3388</name>
</gene>
<sequence>MVFEVSKGIMCNYCSLAPRLALLVCEDALARLYCIVESQTGKGL</sequence>
<dbReference type="EMBL" id="JFZZ01000044">
    <property type="protein sequence ID" value="KAK96051.1"/>
    <property type="molecule type" value="Genomic_DNA"/>
</dbReference>
<dbReference type="Proteomes" id="UP000026682">
    <property type="component" value="Unassembled WGS sequence"/>
</dbReference>
<comment type="caution">
    <text evidence="1">The sequence shown here is derived from an EMBL/GenBank/DDBJ whole genome shotgun (WGS) entry which is preliminary data.</text>
</comment>
<organism evidence="1 2">
    <name type="scientific">Bordetella holmesii CDC-H585-BH</name>
    <dbReference type="NCBI Taxonomy" id="1331206"/>
    <lineage>
        <taxon>Bacteria</taxon>
        <taxon>Pseudomonadati</taxon>
        <taxon>Pseudomonadota</taxon>
        <taxon>Betaproteobacteria</taxon>
        <taxon>Burkholderiales</taxon>
        <taxon>Alcaligenaceae</taxon>
        <taxon>Bordetella</taxon>
    </lineage>
</organism>
<evidence type="ECO:0000313" key="2">
    <source>
        <dbReference type="Proteomes" id="UP000026682"/>
    </source>
</evidence>
<dbReference type="PATRIC" id="fig|1331206.3.peg.1026"/>
<protein>
    <submittedName>
        <fullName evidence="1">Uncharacterized protein</fullName>
    </submittedName>
</protein>
<evidence type="ECO:0000313" key="1">
    <source>
        <dbReference type="EMBL" id="KAK96051.1"/>
    </source>
</evidence>
<dbReference type="AlphaFoldDB" id="A0A158M844"/>